<feature type="transmembrane region" description="Helical" evidence="6">
    <location>
        <begin position="359"/>
        <end position="379"/>
    </location>
</feature>
<dbReference type="GO" id="GO:0061513">
    <property type="term" value="F:glucose 6-phosphate:phosphate antiporter activity"/>
    <property type="evidence" value="ECO:0007669"/>
    <property type="project" value="TreeGrafter"/>
</dbReference>
<comment type="caution">
    <text evidence="8">The sequence shown here is derived from an EMBL/GenBank/DDBJ whole genome shotgun (WGS) entry which is preliminary data.</text>
</comment>
<dbReference type="AlphaFoldDB" id="A0A9D2MI04"/>
<keyword evidence="3 6" id="KW-0812">Transmembrane</keyword>
<feature type="transmembrane region" description="Helical" evidence="6">
    <location>
        <begin position="53"/>
        <end position="73"/>
    </location>
</feature>
<dbReference type="PIRSF" id="PIRSF002808">
    <property type="entry name" value="Hexose_phosphate_transp"/>
    <property type="match status" value="1"/>
</dbReference>
<feature type="transmembrane region" description="Helical" evidence="6">
    <location>
        <begin position="319"/>
        <end position="347"/>
    </location>
</feature>
<reference evidence="8" key="2">
    <citation type="submission" date="2021-04" db="EMBL/GenBank/DDBJ databases">
        <authorList>
            <person name="Gilroy R."/>
        </authorList>
    </citation>
    <scope>NUCLEOTIDE SEQUENCE</scope>
    <source>
        <strain evidence="8">CHK188-16595</strain>
    </source>
</reference>
<accession>A0A9D2MI04</accession>
<protein>
    <submittedName>
        <fullName evidence="8">MFS transporter</fullName>
    </submittedName>
</protein>
<feature type="transmembrane region" description="Helical" evidence="6">
    <location>
        <begin position="12"/>
        <end position="33"/>
    </location>
</feature>
<keyword evidence="5 6" id="KW-0472">Membrane</keyword>
<feature type="domain" description="Major facilitator superfamily (MFS) profile" evidence="7">
    <location>
        <begin position="15"/>
        <end position="411"/>
    </location>
</feature>
<dbReference type="Gene3D" id="1.20.1250.20">
    <property type="entry name" value="MFS general substrate transporter like domains"/>
    <property type="match status" value="2"/>
</dbReference>
<feature type="transmembrane region" description="Helical" evidence="6">
    <location>
        <begin position="105"/>
        <end position="128"/>
    </location>
</feature>
<dbReference type="InterPro" id="IPR000849">
    <property type="entry name" value="Sugar_P_transporter"/>
</dbReference>
<dbReference type="InterPro" id="IPR051337">
    <property type="entry name" value="OPA_Antiporter"/>
</dbReference>
<gene>
    <name evidence="8" type="ORF">IAA37_01970</name>
</gene>
<sequence>MKKRFGYKNAYNGRLFLLCWIAYFSTYICRLNFSAVMPELLGSGAFTQSETAAVSSAFFICYGAGQLFSGVLCDKISARLLIFAGVLFSGLSNLFIFLFSESYTALLVLWALNGIAQSLVWAPILKLAGDYYNEGEKVKFGVDISTTVPLGTLASYGVSLVTLLFAEWRYVFAVCGALVIIAAVYWFIGTSGLKKIPKVENRMDEAIQTAPTAVSGKKLVKILLISGTAALMIPIAIQGTLKDSVTQWIPTFLEGNYNMGTSLSLLLTMVLPVINVTGAYLAKALNKKLKNELATSAAFFGIAAAFLILLMTAGTKSAVLALICMAGITNSMFAINVMLITMVPLHFSKYGRTGTVGGLLNAVAYIGCGLLNMGAGAILETDDGWRALFILWLALAAAAAIITILCVKPWKKFTQAQD</sequence>
<feature type="transmembrane region" description="Helical" evidence="6">
    <location>
        <begin position="140"/>
        <end position="164"/>
    </location>
</feature>
<proteinExistence type="predicted"/>
<evidence type="ECO:0000256" key="6">
    <source>
        <dbReference type="SAM" id="Phobius"/>
    </source>
</evidence>
<evidence type="ECO:0000256" key="1">
    <source>
        <dbReference type="ARBA" id="ARBA00004651"/>
    </source>
</evidence>
<feature type="transmembrane region" description="Helical" evidence="6">
    <location>
        <begin position="293"/>
        <end position="313"/>
    </location>
</feature>
<organism evidence="8 9">
    <name type="scientific">Candidatus Eubacterium faecale</name>
    <dbReference type="NCBI Taxonomy" id="2838568"/>
    <lineage>
        <taxon>Bacteria</taxon>
        <taxon>Bacillati</taxon>
        <taxon>Bacillota</taxon>
        <taxon>Clostridia</taxon>
        <taxon>Eubacteriales</taxon>
        <taxon>Eubacteriaceae</taxon>
        <taxon>Eubacterium</taxon>
    </lineage>
</organism>
<keyword evidence="2" id="KW-0813">Transport</keyword>
<comment type="subcellular location">
    <subcellularLocation>
        <location evidence="1">Cell membrane</location>
        <topology evidence="1">Multi-pass membrane protein</topology>
    </subcellularLocation>
</comment>
<feature type="transmembrane region" description="Helical" evidence="6">
    <location>
        <begin position="80"/>
        <end position="99"/>
    </location>
</feature>
<name>A0A9D2MI04_9FIRM</name>
<feature type="transmembrane region" description="Helical" evidence="6">
    <location>
        <begin position="385"/>
        <end position="407"/>
    </location>
</feature>
<evidence type="ECO:0000256" key="5">
    <source>
        <dbReference type="ARBA" id="ARBA00023136"/>
    </source>
</evidence>
<dbReference type="Proteomes" id="UP000823877">
    <property type="component" value="Unassembled WGS sequence"/>
</dbReference>
<dbReference type="EMBL" id="DWXN01000003">
    <property type="protein sequence ID" value="HJB74426.1"/>
    <property type="molecule type" value="Genomic_DNA"/>
</dbReference>
<keyword evidence="4 6" id="KW-1133">Transmembrane helix</keyword>
<dbReference type="GO" id="GO:0035435">
    <property type="term" value="P:phosphate ion transmembrane transport"/>
    <property type="evidence" value="ECO:0007669"/>
    <property type="project" value="TreeGrafter"/>
</dbReference>
<evidence type="ECO:0000313" key="8">
    <source>
        <dbReference type="EMBL" id="HJB74426.1"/>
    </source>
</evidence>
<dbReference type="GO" id="GO:0005886">
    <property type="term" value="C:plasma membrane"/>
    <property type="evidence" value="ECO:0007669"/>
    <property type="project" value="UniProtKB-SubCell"/>
</dbReference>
<dbReference type="PANTHER" id="PTHR43826:SF7">
    <property type="entry name" value="PROTEIN UHPC, PUTATIVE-RELATED"/>
    <property type="match status" value="1"/>
</dbReference>
<evidence type="ECO:0000256" key="2">
    <source>
        <dbReference type="ARBA" id="ARBA00022448"/>
    </source>
</evidence>
<evidence type="ECO:0000313" key="9">
    <source>
        <dbReference type="Proteomes" id="UP000823877"/>
    </source>
</evidence>
<feature type="transmembrane region" description="Helical" evidence="6">
    <location>
        <begin position="261"/>
        <end position="281"/>
    </location>
</feature>
<dbReference type="InterPro" id="IPR020846">
    <property type="entry name" value="MFS_dom"/>
</dbReference>
<dbReference type="PROSITE" id="PS50850">
    <property type="entry name" value="MFS"/>
    <property type="match status" value="1"/>
</dbReference>
<evidence type="ECO:0000256" key="3">
    <source>
        <dbReference type="ARBA" id="ARBA00022692"/>
    </source>
</evidence>
<dbReference type="InterPro" id="IPR036259">
    <property type="entry name" value="MFS_trans_sf"/>
</dbReference>
<dbReference type="PANTHER" id="PTHR43826">
    <property type="entry name" value="GLUCOSE-6-PHOSPHATE EXCHANGER SLC37A4"/>
    <property type="match status" value="1"/>
</dbReference>
<dbReference type="InterPro" id="IPR011701">
    <property type="entry name" value="MFS"/>
</dbReference>
<evidence type="ECO:0000259" key="7">
    <source>
        <dbReference type="PROSITE" id="PS50850"/>
    </source>
</evidence>
<feature type="transmembrane region" description="Helical" evidence="6">
    <location>
        <begin position="170"/>
        <end position="188"/>
    </location>
</feature>
<dbReference type="SUPFAM" id="SSF103473">
    <property type="entry name" value="MFS general substrate transporter"/>
    <property type="match status" value="1"/>
</dbReference>
<reference evidence="8" key="1">
    <citation type="journal article" date="2021" name="PeerJ">
        <title>Extensive microbial diversity within the chicken gut microbiome revealed by metagenomics and culture.</title>
        <authorList>
            <person name="Gilroy R."/>
            <person name="Ravi A."/>
            <person name="Getino M."/>
            <person name="Pursley I."/>
            <person name="Horton D.L."/>
            <person name="Alikhan N.F."/>
            <person name="Baker D."/>
            <person name="Gharbi K."/>
            <person name="Hall N."/>
            <person name="Watson M."/>
            <person name="Adriaenssens E.M."/>
            <person name="Foster-Nyarko E."/>
            <person name="Jarju S."/>
            <person name="Secka A."/>
            <person name="Antonio M."/>
            <person name="Oren A."/>
            <person name="Chaudhuri R.R."/>
            <person name="La Ragione R."/>
            <person name="Hildebrand F."/>
            <person name="Pallen M.J."/>
        </authorList>
    </citation>
    <scope>NUCLEOTIDE SEQUENCE</scope>
    <source>
        <strain evidence="8">CHK188-16595</strain>
    </source>
</reference>
<feature type="transmembrane region" description="Helical" evidence="6">
    <location>
        <begin position="222"/>
        <end position="241"/>
    </location>
</feature>
<evidence type="ECO:0000256" key="4">
    <source>
        <dbReference type="ARBA" id="ARBA00022989"/>
    </source>
</evidence>
<dbReference type="Pfam" id="PF07690">
    <property type="entry name" value="MFS_1"/>
    <property type="match status" value="1"/>
</dbReference>